<accession>A0A239DMI8</accession>
<dbReference type="PANTHER" id="PTHR30055">
    <property type="entry name" value="HTH-TYPE TRANSCRIPTIONAL REGULATOR RUTR"/>
    <property type="match status" value="1"/>
</dbReference>
<dbReference type="Pfam" id="PF00440">
    <property type="entry name" value="TetR_N"/>
    <property type="match status" value="1"/>
</dbReference>
<feature type="DNA-binding region" description="H-T-H motif" evidence="4">
    <location>
        <begin position="36"/>
        <end position="55"/>
    </location>
</feature>
<evidence type="ECO:0000256" key="4">
    <source>
        <dbReference type="PROSITE-ProRule" id="PRU00335"/>
    </source>
</evidence>
<evidence type="ECO:0000313" key="7">
    <source>
        <dbReference type="Proteomes" id="UP000198282"/>
    </source>
</evidence>
<proteinExistence type="predicted"/>
<sequence length="209" mass="23009">MAESPGLRERKKLRTRRALIEAALGLFVEKGYEETTLAEIAAAVDISPRTFFSYFATKEDVIFFDSQARLDRALAMLAERRPGETVAELMLRVVENSLDWAAAPDDEAMGLTAARVHLIMSVPALQARTLHVLVNSQRRLAEALHRAHPEELDLIEAFALVGALLGAPTITAMALLDRGDPPDQVWAAARQALDIAVQGLRWVGSPYRP</sequence>
<dbReference type="Gene3D" id="1.10.10.60">
    <property type="entry name" value="Homeodomain-like"/>
    <property type="match status" value="1"/>
</dbReference>
<dbReference type="Proteomes" id="UP000198282">
    <property type="component" value="Unassembled WGS sequence"/>
</dbReference>
<keyword evidence="3" id="KW-0804">Transcription</keyword>
<reference evidence="6 7" key="1">
    <citation type="submission" date="2017-06" db="EMBL/GenBank/DDBJ databases">
        <authorList>
            <person name="Kim H.J."/>
            <person name="Triplett B.A."/>
        </authorList>
    </citation>
    <scope>NUCLEOTIDE SEQUENCE [LARGE SCALE GENOMIC DNA]</scope>
    <source>
        <strain evidence="6 7">CGMCC 4.2132</strain>
    </source>
</reference>
<dbReference type="GO" id="GO:0003700">
    <property type="term" value="F:DNA-binding transcription factor activity"/>
    <property type="evidence" value="ECO:0007669"/>
    <property type="project" value="TreeGrafter"/>
</dbReference>
<dbReference type="OrthoDB" id="3296001at2"/>
<organism evidence="6 7">
    <name type="scientific">Streptosporangium subroseum</name>
    <dbReference type="NCBI Taxonomy" id="106412"/>
    <lineage>
        <taxon>Bacteria</taxon>
        <taxon>Bacillati</taxon>
        <taxon>Actinomycetota</taxon>
        <taxon>Actinomycetes</taxon>
        <taxon>Streptosporangiales</taxon>
        <taxon>Streptosporangiaceae</taxon>
        <taxon>Streptosporangium</taxon>
    </lineage>
</organism>
<gene>
    <name evidence="6" type="ORF">SAMN05216276_1007197</name>
</gene>
<feature type="domain" description="HTH tetR-type" evidence="5">
    <location>
        <begin position="13"/>
        <end position="73"/>
    </location>
</feature>
<dbReference type="SUPFAM" id="SSF46689">
    <property type="entry name" value="Homeodomain-like"/>
    <property type="match status" value="1"/>
</dbReference>
<dbReference type="InterPro" id="IPR023772">
    <property type="entry name" value="DNA-bd_HTH_TetR-type_CS"/>
</dbReference>
<keyword evidence="2 4" id="KW-0238">DNA-binding</keyword>
<dbReference type="RefSeq" id="WP_089206971.1">
    <property type="nucleotide sequence ID" value="NZ_FZOD01000007.1"/>
</dbReference>
<keyword evidence="1" id="KW-0805">Transcription regulation</keyword>
<dbReference type="Gene3D" id="1.10.357.10">
    <property type="entry name" value="Tetracycline Repressor, domain 2"/>
    <property type="match status" value="1"/>
</dbReference>
<evidence type="ECO:0000259" key="5">
    <source>
        <dbReference type="PROSITE" id="PS50977"/>
    </source>
</evidence>
<evidence type="ECO:0000256" key="2">
    <source>
        <dbReference type="ARBA" id="ARBA00023125"/>
    </source>
</evidence>
<dbReference type="GO" id="GO:0000976">
    <property type="term" value="F:transcription cis-regulatory region binding"/>
    <property type="evidence" value="ECO:0007669"/>
    <property type="project" value="TreeGrafter"/>
</dbReference>
<keyword evidence="7" id="KW-1185">Reference proteome</keyword>
<dbReference type="PRINTS" id="PR00455">
    <property type="entry name" value="HTHTETR"/>
</dbReference>
<name>A0A239DMI8_9ACTN</name>
<evidence type="ECO:0000313" key="6">
    <source>
        <dbReference type="EMBL" id="SNS33068.1"/>
    </source>
</evidence>
<dbReference type="EMBL" id="FZOD01000007">
    <property type="protein sequence ID" value="SNS33068.1"/>
    <property type="molecule type" value="Genomic_DNA"/>
</dbReference>
<dbReference type="PROSITE" id="PS01081">
    <property type="entry name" value="HTH_TETR_1"/>
    <property type="match status" value="1"/>
</dbReference>
<dbReference type="InterPro" id="IPR009057">
    <property type="entry name" value="Homeodomain-like_sf"/>
</dbReference>
<dbReference type="InterPro" id="IPR050109">
    <property type="entry name" value="HTH-type_TetR-like_transc_reg"/>
</dbReference>
<dbReference type="PANTHER" id="PTHR30055:SF234">
    <property type="entry name" value="HTH-TYPE TRANSCRIPTIONAL REGULATOR BETI"/>
    <property type="match status" value="1"/>
</dbReference>
<evidence type="ECO:0000256" key="3">
    <source>
        <dbReference type="ARBA" id="ARBA00023163"/>
    </source>
</evidence>
<dbReference type="PROSITE" id="PS50977">
    <property type="entry name" value="HTH_TETR_2"/>
    <property type="match status" value="1"/>
</dbReference>
<protein>
    <submittedName>
        <fullName evidence="6">Transcriptional regulator, TetR family</fullName>
    </submittedName>
</protein>
<evidence type="ECO:0000256" key="1">
    <source>
        <dbReference type="ARBA" id="ARBA00023015"/>
    </source>
</evidence>
<dbReference type="AlphaFoldDB" id="A0A239DMI8"/>
<dbReference type="InterPro" id="IPR001647">
    <property type="entry name" value="HTH_TetR"/>
</dbReference>